<proteinExistence type="predicted"/>
<comment type="caution">
    <text evidence="1">The sequence shown here is derived from an EMBL/GenBank/DDBJ whole genome shotgun (WGS) entry which is preliminary data.</text>
</comment>
<gene>
    <name evidence="1" type="ORF">GMARGA_LOCUS10663</name>
</gene>
<dbReference type="Gene3D" id="3.40.50.150">
    <property type="entry name" value="Vaccinia Virus protein VP39"/>
    <property type="match status" value="1"/>
</dbReference>
<evidence type="ECO:0000313" key="2">
    <source>
        <dbReference type="Proteomes" id="UP000789901"/>
    </source>
</evidence>
<evidence type="ECO:0000313" key="1">
    <source>
        <dbReference type="EMBL" id="CAG8675422.1"/>
    </source>
</evidence>
<accession>A0ABN7UVS4</accession>
<protein>
    <submittedName>
        <fullName evidence="1">31107_t:CDS:1</fullName>
    </submittedName>
</protein>
<keyword evidence="2" id="KW-1185">Reference proteome</keyword>
<organism evidence="1 2">
    <name type="scientific">Gigaspora margarita</name>
    <dbReference type="NCBI Taxonomy" id="4874"/>
    <lineage>
        <taxon>Eukaryota</taxon>
        <taxon>Fungi</taxon>
        <taxon>Fungi incertae sedis</taxon>
        <taxon>Mucoromycota</taxon>
        <taxon>Glomeromycotina</taxon>
        <taxon>Glomeromycetes</taxon>
        <taxon>Diversisporales</taxon>
        <taxon>Gigasporaceae</taxon>
        <taxon>Gigaspora</taxon>
    </lineage>
</organism>
<sequence>LQRRLLPPTYLVLNEWSGFLVSKIIYELTKLEVADIIKAQVYTNTHLSLVLCKDHPNTFRNIILLYEEYSSATQYLAYDLKLQTDNENEQMTSFAKAHDGMGAFECIYGKGLHQDYDWSQYRNATFPDEQAIKILKTIHSAIPSTNASSSYHEVPSNFNPKLLVAEILIDDRTQFPLLYQLDILMMCM</sequence>
<dbReference type="EMBL" id="CAJVQB010006013">
    <property type="protein sequence ID" value="CAG8675422.1"/>
    <property type="molecule type" value="Genomic_DNA"/>
</dbReference>
<name>A0ABN7UVS4_GIGMA</name>
<feature type="non-terminal residue" evidence="1">
    <location>
        <position position="1"/>
    </location>
</feature>
<reference evidence="1 2" key="1">
    <citation type="submission" date="2021-06" db="EMBL/GenBank/DDBJ databases">
        <authorList>
            <person name="Kallberg Y."/>
            <person name="Tangrot J."/>
            <person name="Rosling A."/>
        </authorList>
    </citation>
    <scope>NUCLEOTIDE SEQUENCE [LARGE SCALE GENOMIC DNA]</scope>
    <source>
        <strain evidence="1 2">120-4 pot B 10/14</strain>
    </source>
</reference>
<dbReference type="Proteomes" id="UP000789901">
    <property type="component" value="Unassembled WGS sequence"/>
</dbReference>
<dbReference type="InterPro" id="IPR029063">
    <property type="entry name" value="SAM-dependent_MTases_sf"/>
</dbReference>